<dbReference type="InterPro" id="IPR006342">
    <property type="entry name" value="FkbM_mtfrase"/>
</dbReference>
<dbReference type="NCBIfam" id="TIGR01444">
    <property type="entry name" value="fkbM_fam"/>
    <property type="match status" value="1"/>
</dbReference>
<evidence type="ECO:0000259" key="2">
    <source>
        <dbReference type="Pfam" id="PF05050"/>
    </source>
</evidence>
<feature type="domain" description="Methyltransferase FkbM" evidence="2">
    <location>
        <begin position="112"/>
        <end position="279"/>
    </location>
</feature>
<organism evidence="3 4">
    <name type="scientific">Gluconacetobacter dulcium</name>
    <dbReference type="NCBI Taxonomy" id="2729096"/>
    <lineage>
        <taxon>Bacteria</taxon>
        <taxon>Pseudomonadati</taxon>
        <taxon>Pseudomonadota</taxon>
        <taxon>Alphaproteobacteria</taxon>
        <taxon>Acetobacterales</taxon>
        <taxon>Acetobacteraceae</taxon>
        <taxon>Gluconacetobacter</taxon>
    </lineage>
</organism>
<dbReference type="Proteomes" id="UP000530320">
    <property type="component" value="Unassembled WGS sequence"/>
</dbReference>
<evidence type="ECO:0000256" key="1">
    <source>
        <dbReference type="SAM" id="Coils"/>
    </source>
</evidence>
<sequence>MPDMNQIETIFQALLGRAPLPHEVRAYEELQDSPQALGLRLITSQEFRRRAFLGEFPAGSTQWVCAEIRDGLRLWVDLMDAGVSAGAIADNWEPAETSFILSILHKGGTFVDIGAHIGWFTVLGAHKVGPDGRVYAFEPRPAIFERLRASVEANGFQDRCVLHCAALSDNAGTVSMATFSRQRNSGHAVMVSDAVPEDASLDEDIPAIVLDGLVWDRRIDLIKIDGEGAEALVLRGGRALLMRDRPIIVSEFFPAWLRRVSSVSPDNFMAFLKELGYRVFELTSQGIGREMHALERNRAFDEDYFTNILALTDAHIDQYLLSPLDGDVRVYETAFAHVQAERDGKKMAHEAELACEREELARLREQRELHEATLDRLRTELDAEKAVQAQQAEQLARSAADLQELQSRADNRILHISQENSALIAKVHVLQEQRSNLIAQNEALQASNICRACTVLIRLARRIPAPLRKLMVRSTKLGWWTVTGQLPRRRREWRQARQRRSLAAVGPQIMLPAPVEDPAAELARWAGRRGPVALIVDDRWPEPDRDSGSVDAVNLVRNLISMGFDVAYAVASDLVQDRRYRDGLVAMGVRVLPQNGLTHARKYIEDNRDIFTLVILTRVTWGGVLFELVRYNCPDAKIIFNTVDLHFLREQRVARLSGSDEAIEAANRTRDREEWLVGHADLTIVVSETEREILSASVPRAPVLHQPLVRDVIPPTAPFSARKGIGFVGGFAHQPNLDAVRWFLTDIWPLVRRRCPDLTFSIVGTNLPDGIAKAEEGVTYLGPVADLHAWFETLRASVAPLRVGAGAKGKVASSLASGLPCVLSAVAAEGMNLVDGENVLIADTPEMFADRICALTSDDVLWQRISAGALALARQQFSHEAAEHGLHAALIKMGVPVPRALPSAEAVGSH</sequence>
<dbReference type="InterPro" id="IPR029063">
    <property type="entry name" value="SAM-dependent_MTases_sf"/>
</dbReference>
<dbReference type="GO" id="GO:0008168">
    <property type="term" value="F:methyltransferase activity"/>
    <property type="evidence" value="ECO:0007669"/>
    <property type="project" value="UniProtKB-KW"/>
</dbReference>
<dbReference type="Gene3D" id="3.40.50.2000">
    <property type="entry name" value="Glycogen Phosphorylase B"/>
    <property type="match status" value="1"/>
</dbReference>
<dbReference type="SUPFAM" id="SSF53756">
    <property type="entry name" value="UDP-Glycosyltransferase/glycogen phosphorylase"/>
    <property type="match status" value="1"/>
</dbReference>
<dbReference type="Pfam" id="PF05050">
    <property type="entry name" value="Methyltransf_21"/>
    <property type="match status" value="1"/>
</dbReference>
<dbReference type="PANTHER" id="PTHR34203">
    <property type="entry name" value="METHYLTRANSFERASE, FKBM FAMILY PROTEIN"/>
    <property type="match status" value="1"/>
</dbReference>
<feature type="coiled-coil region" evidence="1">
    <location>
        <begin position="346"/>
        <end position="387"/>
    </location>
</feature>
<dbReference type="PANTHER" id="PTHR34203:SF13">
    <property type="entry name" value="EXPRESSED PROTEIN"/>
    <property type="match status" value="1"/>
</dbReference>
<dbReference type="CDD" id="cd03801">
    <property type="entry name" value="GT4_PimA-like"/>
    <property type="match status" value="1"/>
</dbReference>
<gene>
    <name evidence="3" type="ORF">HLH44_08400</name>
</gene>
<dbReference type="EMBL" id="JABEQP010000004">
    <property type="protein sequence ID" value="MBB2197475.1"/>
    <property type="molecule type" value="Genomic_DNA"/>
</dbReference>
<reference evidence="3 4" key="1">
    <citation type="submission" date="2020-04" db="EMBL/GenBank/DDBJ databases">
        <title>Description of novel Gluconacetobacter.</title>
        <authorList>
            <person name="Sombolestani A."/>
        </authorList>
    </citation>
    <scope>NUCLEOTIDE SEQUENCE [LARGE SCALE GENOMIC DNA]</scope>
    <source>
        <strain evidence="3 4">LMG 22058</strain>
    </source>
</reference>
<comment type="caution">
    <text evidence="3">The sequence shown here is derived from an EMBL/GenBank/DDBJ whole genome shotgun (WGS) entry which is preliminary data.</text>
</comment>
<name>A0A7W4JZE4_9PROT</name>
<protein>
    <submittedName>
        <fullName evidence="3">FkbM family methyltransferase</fullName>
    </submittedName>
</protein>
<dbReference type="SUPFAM" id="SSF53335">
    <property type="entry name" value="S-adenosyl-L-methionine-dependent methyltransferases"/>
    <property type="match status" value="1"/>
</dbReference>
<keyword evidence="3" id="KW-0808">Transferase</keyword>
<dbReference type="Gene3D" id="3.40.50.150">
    <property type="entry name" value="Vaccinia Virus protein VP39"/>
    <property type="match status" value="1"/>
</dbReference>
<dbReference type="GO" id="GO:0032259">
    <property type="term" value="P:methylation"/>
    <property type="evidence" value="ECO:0007669"/>
    <property type="project" value="UniProtKB-KW"/>
</dbReference>
<keyword evidence="3" id="KW-0489">Methyltransferase</keyword>
<dbReference type="AlphaFoldDB" id="A0A7W4JZE4"/>
<proteinExistence type="predicted"/>
<accession>A0A7W4JZE4</accession>
<keyword evidence="1" id="KW-0175">Coiled coil</keyword>
<evidence type="ECO:0000313" key="4">
    <source>
        <dbReference type="Proteomes" id="UP000530320"/>
    </source>
</evidence>
<dbReference type="InterPro" id="IPR052514">
    <property type="entry name" value="SAM-dependent_MTase"/>
</dbReference>
<dbReference type="Pfam" id="PF13692">
    <property type="entry name" value="Glyco_trans_1_4"/>
    <property type="match status" value="1"/>
</dbReference>
<evidence type="ECO:0000313" key="3">
    <source>
        <dbReference type="EMBL" id="MBB2197475.1"/>
    </source>
</evidence>